<dbReference type="EnsemblMetazoa" id="XM_031000022">
    <property type="protein sequence ID" value="XP_030855882"/>
    <property type="gene ID" value="LOC592354"/>
</dbReference>
<keyword evidence="2" id="KW-0963">Cytoplasm</keyword>
<sequence>MAASTKRRGLTEPTVIKDITKSWPCFRWDVEDLSELLGDDKIRFRLGRKNVEGSGFEFEGDCIYEEATMKDFCKWCRQNSTEADDLPQTISCMSPSIESDSDCIDDPKVHGLKHSEESAHPTSEGSSNPLMFYDRSRYWCYADYKHMKQLFKNCPSVLEDVRWRDLGFDRDGGQSTIWIGSEGANTPCHQDTYGFNLVAQIRGRKKWHLFPPSQTELMYPTRIPYEESSVFSQVNVRSPDLQHHPKFGRATPYVAVLHPGDILFVPKSWWHFVESLDTSISINCWMDLESDHVSRVDEAIARTLVCGLMSLEGHEADDQESVARWLNPTEEATSASTNLALLGDAVDAAFTHYSKTSHEMEENMPEALINLKEGDPSLRHCQASKRNTLKEQFQRNVDSDEKNGGDASVNMGEKASHVEAMNLGNTKGMSSYQQTSHSYYPSTLSTPPITTDPIDDGRSTQGLLVDSDSTCVKPGGGQSGMEGKDRGQNQSNSVKRIKLCDNVTIPGSGMMVARQSVFPVPCHGSVTQLTASRRANDCANLKIEQETGVPSSATLETSDSFVDVTMATLVECLTQPNIIALLREGLLEKVRDKQQTRTPDD</sequence>
<dbReference type="AlphaFoldDB" id="A0A7M7T5Q7"/>
<accession>A0A7M7T5Q7</accession>
<reference evidence="6" key="2">
    <citation type="submission" date="2021-01" db="UniProtKB">
        <authorList>
            <consortium name="EnsemblMetazoa"/>
        </authorList>
    </citation>
    <scope>IDENTIFICATION</scope>
</reference>
<evidence type="ECO:0000313" key="6">
    <source>
        <dbReference type="EnsemblMetazoa" id="XP_030855882"/>
    </source>
</evidence>
<feature type="domain" description="JmjC" evidence="5">
    <location>
        <begin position="143"/>
        <end position="301"/>
    </location>
</feature>
<dbReference type="Pfam" id="PF13621">
    <property type="entry name" value="Cupin_8"/>
    <property type="match status" value="1"/>
</dbReference>
<dbReference type="PANTHER" id="PTHR12461:SF43">
    <property type="entry name" value="HSPB1-ASSOCIATED PROTEIN 1"/>
    <property type="match status" value="1"/>
</dbReference>
<evidence type="ECO:0000256" key="1">
    <source>
        <dbReference type="ARBA" id="ARBA00004496"/>
    </source>
</evidence>
<dbReference type="InterPro" id="IPR003347">
    <property type="entry name" value="JmjC_dom"/>
</dbReference>
<proteinExistence type="predicted"/>
<evidence type="ECO:0000256" key="3">
    <source>
        <dbReference type="ARBA" id="ARBA00037342"/>
    </source>
</evidence>
<dbReference type="InterPro" id="IPR041667">
    <property type="entry name" value="Cupin_8"/>
</dbReference>
<evidence type="ECO:0000259" key="5">
    <source>
        <dbReference type="PROSITE" id="PS51184"/>
    </source>
</evidence>
<dbReference type="KEGG" id="spu:592354"/>
<comment type="function">
    <text evidence="3">May play a role in cellular stress response.</text>
</comment>
<dbReference type="RefSeq" id="XP_030855882.1">
    <property type="nucleotide sequence ID" value="XM_031000022.1"/>
</dbReference>
<dbReference type="FunCoup" id="A0A7M7T5Q7">
    <property type="interactions" value="747"/>
</dbReference>
<dbReference type="GeneID" id="592354"/>
<dbReference type="PROSITE" id="PS51184">
    <property type="entry name" value="JMJC"/>
    <property type="match status" value="1"/>
</dbReference>
<dbReference type="SUPFAM" id="SSF51197">
    <property type="entry name" value="Clavaminate synthase-like"/>
    <property type="match status" value="1"/>
</dbReference>
<dbReference type="SMART" id="SM00558">
    <property type="entry name" value="JmjC"/>
    <property type="match status" value="1"/>
</dbReference>
<dbReference type="InParanoid" id="A0A7M7T5Q7"/>
<dbReference type="Proteomes" id="UP000007110">
    <property type="component" value="Unassembled WGS sequence"/>
</dbReference>
<protein>
    <recommendedName>
        <fullName evidence="5">JmjC domain-containing protein</fullName>
    </recommendedName>
</protein>
<evidence type="ECO:0000313" key="7">
    <source>
        <dbReference type="Proteomes" id="UP000007110"/>
    </source>
</evidence>
<organism evidence="6 7">
    <name type="scientific">Strongylocentrotus purpuratus</name>
    <name type="common">Purple sea urchin</name>
    <dbReference type="NCBI Taxonomy" id="7668"/>
    <lineage>
        <taxon>Eukaryota</taxon>
        <taxon>Metazoa</taxon>
        <taxon>Echinodermata</taxon>
        <taxon>Eleutherozoa</taxon>
        <taxon>Echinozoa</taxon>
        <taxon>Echinoidea</taxon>
        <taxon>Euechinoidea</taxon>
        <taxon>Echinacea</taxon>
        <taxon>Camarodonta</taxon>
        <taxon>Echinidea</taxon>
        <taxon>Strongylocentrotidae</taxon>
        <taxon>Strongylocentrotus</taxon>
    </lineage>
</organism>
<dbReference type="PANTHER" id="PTHR12461">
    <property type="entry name" value="HYPOXIA-INDUCIBLE FACTOR 1 ALPHA INHIBITOR-RELATED"/>
    <property type="match status" value="1"/>
</dbReference>
<comment type="subcellular location">
    <subcellularLocation>
        <location evidence="1">Cytoplasm</location>
    </subcellularLocation>
</comment>
<dbReference type="Gene3D" id="2.60.120.650">
    <property type="entry name" value="Cupin"/>
    <property type="match status" value="1"/>
</dbReference>
<evidence type="ECO:0000256" key="4">
    <source>
        <dbReference type="SAM" id="MobiDB-lite"/>
    </source>
</evidence>
<dbReference type="OMA" id="RANDCAN"/>
<keyword evidence="7" id="KW-1185">Reference proteome</keyword>
<name>A0A7M7T5Q7_STRPU</name>
<dbReference type="GO" id="GO:0016706">
    <property type="term" value="F:2-oxoglutarate-dependent dioxygenase activity"/>
    <property type="evidence" value="ECO:0000318"/>
    <property type="project" value="GO_Central"/>
</dbReference>
<evidence type="ECO:0000256" key="2">
    <source>
        <dbReference type="ARBA" id="ARBA00022490"/>
    </source>
</evidence>
<feature type="region of interest" description="Disordered" evidence="4">
    <location>
        <begin position="464"/>
        <end position="493"/>
    </location>
</feature>
<dbReference type="GO" id="GO:0005737">
    <property type="term" value="C:cytoplasm"/>
    <property type="evidence" value="ECO:0007669"/>
    <property type="project" value="UniProtKB-SubCell"/>
</dbReference>
<reference evidence="7" key="1">
    <citation type="submission" date="2015-02" db="EMBL/GenBank/DDBJ databases">
        <title>Genome sequencing for Strongylocentrotus purpuratus.</title>
        <authorList>
            <person name="Murali S."/>
            <person name="Liu Y."/>
            <person name="Vee V."/>
            <person name="English A."/>
            <person name="Wang M."/>
            <person name="Skinner E."/>
            <person name="Han Y."/>
            <person name="Muzny D.M."/>
            <person name="Worley K.C."/>
            <person name="Gibbs R.A."/>
        </authorList>
    </citation>
    <scope>NUCLEOTIDE SEQUENCE</scope>
</reference>
<dbReference type="OrthoDB" id="47172at2759"/>
<dbReference type="CTD" id="79663"/>